<dbReference type="STRING" id="394096.DB31_0082"/>
<dbReference type="PROSITE" id="PS50234">
    <property type="entry name" value="VWFA"/>
    <property type="match status" value="1"/>
</dbReference>
<keyword evidence="6" id="KW-1185">Reference proteome</keyword>
<dbReference type="AlphaFoldDB" id="A0A085WVV8"/>
<dbReference type="SUPFAM" id="SSF53300">
    <property type="entry name" value="vWA-like"/>
    <property type="match status" value="1"/>
</dbReference>
<dbReference type="PANTHER" id="PTHR47763">
    <property type="entry name" value="ALPHA-PROTEIN KINASE VWKA"/>
    <property type="match status" value="1"/>
</dbReference>
<organism evidence="5 6">
    <name type="scientific">Hyalangium minutum</name>
    <dbReference type="NCBI Taxonomy" id="394096"/>
    <lineage>
        <taxon>Bacteria</taxon>
        <taxon>Pseudomonadati</taxon>
        <taxon>Myxococcota</taxon>
        <taxon>Myxococcia</taxon>
        <taxon>Myxococcales</taxon>
        <taxon>Cystobacterineae</taxon>
        <taxon>Archangiaceae</taxon>
        <taxon>Hyalangium</taxon>
    </lineage>
</organism>
<dbReference type="InterPro" id="IPR056861">
    <property type="entry name" value="HMCN1-like_VWA"/>
</dbReference>
<dbReference type="Pfam" id="PF25106">
    <property type="entry name" value="VWA_4"/>
    <property type="match status" value="1"/>
</dbReference>
<protein>
    <recommendedName>
        <fullName evidence="4">VWFA domain-containing protein</fullName>
    </recommendedName>
</protein>
<dbReference type="InterPro" id="IPR036465">
    <property type="entry name" value="vWFA_dom_sf"/>
</dbReference>
<reference evidence="5 6" key="1">
    <citation type="submission" date="2014-04" db="EMBL/GenBank/DDBJ databases">
        <title>Genome assembly of Hyalangium minutum DSM 14724.</title>
        <authorList>
            <person name="Sharma G."/>
            <person name="Subramanian S."/>
        </authorList>
    </citation>
    <scope>NUCLEOTIDE SEQUENCE [LARGE SCALE GENOMIC DNA]</scope>
    <source>
        <strain evidence="5 6">DSM 14724</strain>
    </source>
</reference>
<feature type="domain" description="VWFA" evidence="4">
    <location>
        <begin position="26"/>
        <end position="214"/>
    </location>
</feature>
<dbReference type="Proteomes" id="UP000028725">
    <property type="component" value="Unassembled WGS sequence"/>
</dbReference>
<evidence type="ECO:0000256" key="2">
    <source>
        <dbReference type="ARBA" id="ARBA00022525"/>
    </source>
</evidence>
<dbReference type="InterPro" id="IPR002035">
    <property type="entry name" value="VWF_A"/>
</dbReference>
<dbReference type="EMBL" id="JMCB01000001">
    <property type="protein sequence ID" value="KFE71821.1"/>
    <property type="molecule type" value="Genomic_DNA"/>
</dbReference>
<accession>A0A085WVV8</accession>
<gene>
    <name evidence="5" type="ORF">DB31_0082</name>
</gene>
<proteinExistence type="predicted"/>
<evidence type="ECO:0000256" key="1">
    <source>
        <dbReference type="ARBA" id="ARBA00004613"/>
    </source>
</evidence>
<keyword evidence="3" id="KW-0732">Signal</keyword>
<evidence type="ECO:0000313" key="5">
    <source>
        <dbReference type="EMBL" id="KFE71821.1"/>
    </source>
</evidence>
<dbReference type="CDD" id="cd00198">
    <property type="entry name" value="vWFA"/>
    <property type="match status" value="1"/>
</dbReference>
<dbReference type="InterPro" id="IPR052969">
    <property type="entry name" value="Thr-specific_kinase-like"/>
</dbReference>
<name>A0A085WVV8_9BACT</name>
<keyword evidence="2" id="KW-0964">Secreted</keyword>
<evidence type="ECO:0000256" key="3">
    <source>
        <dbReference type="ARBA" id="ARBA00022729"/>
    </source>
</evidence>
<dbReference type="Gene3D" id="3.40.50.410">
    <property type="entry name" value="von Willebrand factor, type A domain"/>
    <property type="match status" value="1"/>
</dbReference>
<evidence type="ECO:0000259" key="4">
    <source>
        <dbReference type="PROSITE" id="PS50234"/>
    </source>
</evidence>
<dbReference type="SMART" id="SM00327">
    <property type="entry name" value="VWA"/>
    <property type="match status" value="1"/>
</dbReference>
<sequence length="316" mass="34299">MSMRPQILLFLLLLSLWPVSARAHLELVFLLDTTGSMSGEIREAKERVRELTEALRTARPNERVRVGVVAYKDKGDAYLTRVSPLSEDVDVSYQFLATLSADGGGDTPEDVLAGLTAALRELKWDLGPDTERQVFIIADAPPHLDYPDRPKPEALIEEAVGKRIVINAIGCRSLGADGVEIFRKLAYATEGSYQHIGRVRSGEEGLARAMLAALAPSQSEDPSRLPLLTVTPLGAVERVTQGGLQVVPFREGRGASERCGLDVELPPGLTLSREPVVRRGEDALHLQLSLSQGTGGTQRYALPECSLASLPLRATF</sequence>
<comment type="subcellular location">
    <subcellularLocation>
        <location evidence="1">Secreted</location>
    </subcellularLocation>
</comment>
<comment type="caution">
    <text evidence="5">The sequence shown here is derived from an EMBL/GenBank/DDBJ whole genome shotgun (WGS) entry which is preliminary data.</text>
</comment>
<evidence type="ECO:0000313" key="6">
    <source>
        <dbReference type="Proteomes" id="UP000028725"/>
    </source>
</evidence>